<dbReference type="GO" id="GO:0034457">
    <property type="term" value="C:Mpp10 complex"/>
    <property type="evidence" value="ECO:0007669"/>
    <property type="project" value="InterPro"/>
</dbReference>
<feature type="compositionally biased region" description="Basic and acidic residues" evidence="7">
    <location>
        <begin position="722"/>
        <end position="731"/>
    </location>
</feature>
<feature type="compositionally biased region" description="Acidic residues" evidence="7">
    <location>
        <begin position="318"/>
        <end position="328"/>
    </location>
</feature>
<evidence type="ECO:0000256" key="7">
    <source>
        <dbReference type="SAM" id="MobiDB-lite"/>
    </source>
</evidence>
<feature type="compositionally biased region" description="Basic and acidic residues" evidence="7">
    <location>
        <begin position="746"/>
        <end position="757"/>
    </location>
</feature>
<dbReference type="EMBL" id="MU001671">
    <property type="protein sequence ID" value="KAF2461457.1"/>
    <property type="molecule type" value="Genomic_DNA"/>
</dbReference>
<dbReference type="Proteomes" id="UP000799766">
    <property type="component" value="Unassembled WGS sequence"/>
</dbReference>
<dbReference type="GO" id="GO:0032040">
    <property type="term" value="C:small-subunit processome"/>
    <property type="evidence" value="ECO:0007669"/>
    <property type="project" value="TreeGrafter"/>
</dbReference>
<dbReference type="GO" id="GO:0005732">
    <property type="term" value="C:sno(s)RNA-containing ribonucleoprotein complex"/>
    <property type="evidence" value="ECO:0007669"/>
    <property type="project" value="InterPro"/>
</dbReference>
<feature type="region of interest" description="Disordered" evidence="7">
    <location>
        <begin position="150"/>
        <end position="175"/>
    </location>
</feature>
<evidence type="ECO:0000256" key="6">
    <source>
        <dbReference type="ARBA" id="ARBA00029455"/>
    </source>
</evidence>
<dbReference type="InterPro" id="IPR012173">
    <property type="entry name" value="Mpp10"/>
</dbReference>
<keyword evidence="4" id="KW-0539">Nucleus</keyword>
<dbReference type="PANTHER" id="PTHR17039:SF0">
    <property type="entry name" value="U3 SMALL NUCLEOLAR RIBONUCLEOPROTEIN PROTEIN MPP10"/>
    <property type="match status" value="1"/>
</dbReference>
<feature type="compositionally biased region" description="Polar residues" evidence="7">
    <location>
        <begin position="1"/>
        <end position="21"/>
    </location>
</feature>
<feature type="compositionally biased region" description="Acidic residues" evidence="7">
    <location>
        <begin position="241"/>
        <end position="252"/>
    </location>
</feature>
<feature type="region of interest" description="Disordered" evidence="7">
    <location>
        <begin position="189"/>
        <end position="457"/>
    </location>
</feature>
<feature type="compositionally biased region" description="Basic residues" evidence="7">
    <location>
        <begin position="684"/>
        <end position="697"/>
    </location>
</feature>
<sequence>MATVPFSPTASTSSQTLSIQSHLPPMDDRHAKPTSASSGSPPIAPPHPPQHELLSTLAASPYAFLRPSRALHADALSLAKRLLDPLASGVSEAQGARLQDWRRKRKRRGEDFAEGPVLRLKKVHVDGFDAEQVWQQARKVLDAAKREVAAGRDNDAGDGAEADGHTNSAGGEVTEIEKDRFDLTDSAQGSLGSAAEEDDPLGDSELEIEDGFLDEGEEDDDNFSDHSGEDADDLSNGGLADEGESSDAEEFIEDPHGLNDGFFSIDDFNKQTEFLEHQDNRGDDDGAASDEEEVDWNADPLAAGSRAIKLSNGRDEDASSADEDEDDGPTFGNADLNAPEGASNEETDDEAVGEGEMTGMGGLSNTNNITYADFFAPPARKSSKKKARKSSHPKKQNEDLSTGDDVERTMSAVHRDLFSDEDDADDNSSDSFLSDVDPDDPKARRSTHERRKAKLAQQIRKLEAANVAKRAWALAGEARAADRPLNSLLEEDLEFERAGKPVPTTTQETTEELEQLIKRRILARDFDEVVRRRPGAETVAPGTRRGAFELPDSKPSRGLAEEYEEEHLRRTDPAFVDASDERLRREHKEIAALWADVEAQLDALASWRFRPRPPRANLEVRVDAPAISMEDARPAAADGSGVAGGASLLAPQELYRPGEEREVGEVRTKGGLPLAREELSRDEKRRRRQREKARVRKAGGDVVAAGAGAGAGKGAGKGREKKQRDKKERNEVLGQLRKGGAQVIGKKGEIRDLEGKLAKNGQSQGRSGGAGFKL</sequence>
<feature type="compositionally biased region" description="Basic and acidic residues" evidence="7">
    <location>
        <begin position="656"/>
        <end position="668"/>
    </location>
</feature>
<keyword evidence="5 8" id="KW-0687">Ribonucleoprotein</keyword>
<comment type="subcellular location">
    <subcellularLocation>
        <location evidence="1">Nucleus</location>
        <location evidence="1">Nucleolus</location>
    </subcellularLocation>
</comment>
<feature type="compositionally biased region" description="Acidic residues" evidence="7">
    <location>
        <begin position="419"/>
        <end position="428"/>
    </location>
</feature>
<evidence type="ECO:0000256" key="4">
    <source>
        <dbReference type="ARBA" id="ARBA00023242"/>
    </source>
</evidence>
<evidence type="ECO:0000313" key="9">
    <source>
        <dbReference type="Proteomes" id="UP000799766"/>
    </source>
</evidence>
<feature type="region of interest" description="Disordered" evidence="7">
    <location>
        <begin position="1"/>
        <end position="52"/>
    </location>
</feature>
<feature type="compositionally biased region" description="Basic and acidic residues" evidence="7">
    <location>
        <begin position="405"/>
        <end position="418"/>
    </location>
</feature>
<dbReference type="AlphaFoldDB" id="A0A6A6PCI2"/>
<feature type="compositionally biased region" description="Basic residues" evidence="7">
    <location>
        <begin position="381"/>
        <end position="394"/>
    </location>
</feature>
<feature type="region of interest" description="Disordered" evidence="7">
    <location>
        <begin position="535"/>
        <end position="558"/>
    </location>
</feature>
<feature type="region of interest" description="Disordered" evidence="7">
    <location>
        <begin position="651"/>
        <end position="774"/>
    </location>
</feature>
<dbReference type="PANTHER" id="PTHR17039">
    <property type="entry name" value="U3 SMALL NUCLEOLAR RIBONUCLEOPROTEIN PROTEIN MPP10"/>
    <property type="match status" value="1"/>
</dbReference>
<feature type="compositionally biased region" description="Acidic residues" evidence="7">
    <location>
        <begin position="285"/>
        <end position="296"/>
    </location>
</feature>
<feature type="compositionally biased region" description="Basic and acidic residues" evidence="7">
    <location>
        <begin position="267"/>
        <end position="284"/>
    </location>
</feature>
<evidence type="ECO:0000256" key="3">
    <source>
        <dbReference type="ARBA" id="ARBA00022552"/>
    </source>
</evidence>
<evidence type="ECO:0000256" key="1">
    <source>
        <dbReference type="ARBA" id="ARBA00004604"/>
    </source>
</evidence>
<comment type="similarity">
    <text evidence="6">Belongs to the MPP10 family.</text>
</comment>
<dbReference type="Pfam" id="PF04006">
    <property type="entry name" value="Mpp10"/>
    <property type="match status" value="1"/>
</dbReference>
<keyword evidence="3" id="KW-0698">rRNA processing</keyword>
<organism evidence="8 9">
    <name type="scientific">Lineolata rhizophorae</name>
    <dbReference type="NCBI Taxonomy" id="578093"/>
    <lineage>
        <taxon>Eukaryota</taxon>
        <taxon>Fungi</taxon>
        <taxon>Dikarya</taxon>
        <taxon>Ascomycota</taxon>
        <taxon>Pezizomycotina</taxon>
        <taxon>Dothideomycetes</taxon>
        <taxon>Dothideomycetes incertae sedis</taxon>
        <taxon>Lineolatales</taxon>
        <taxon>Lineolataceae</taxon>
        <taxon>Lineolata</taxon>
    </lineage>
</organism>
<keyword evidence="2" id="KW-0690">Ribosome biogenesis</keyword>
<dbReference type="GO" id="GO:0006364">
    <property type="term" value="P:rRNA processing"/>
    <property type="evidence" value="ECO:0007669"/>
    <property type="project" value="UniProtKB-KW"/>
</dbReference>
<dbReference type="OrthoDB" id="445326at2759"/>
<feature type="compositionally biased region" description="Acidic residues" evidence="7">
    <location>
        <begin position="343"/>
        <end position="353"/>
    </location>
</feature>
<feature type="compositionally biased region" description="Basic residues" evidence="7">
    <location>
        <begin position="444"/>
        <end position="454"/>
    </location>
</feature>
<name>A0A6A6PCI2_9PEZI</name>
<accession>A0A6A6PCI2</accession>
<evidence type="ECO:0000256" key="5">
    <source>
        <dbReference type="ARBA" id="ARBA00023274"/>
    </source>
</evidence>
<evidence type="ECO:0000256" key="2">
    <source>
        <dbReference type="ARBA" id="ARBA00022517"/>
    </source>
</evidence>
<reference evidence="8" key="1">
    <citation type="journal article" date="2020" name="Stud. Mycol.">
        <title>101 Dothideomycetes genomes: a test case for predicting lifestyles and emergence of pathogens.</title>
        <authorList>
            <person name="Haridas S."/>
            <person name="Albert R."/>
            <person name="Binder M."/>
            <person name="Bloem J."/>
            <person name="Labutti K."/>
            <person name="Salamov A."/>
            <person name="Andreopoulos B."/>
            <person name="Baker S."/>
            <person name="Barry K."/>
            <person name="Bills G."/>
            <person name="Bluhm B."/>
            <person name="Cannon C."/>
            <person name="Castanera R."/>
            <person name="Culley D."/>
            <person name="Daum C."/>
            <person name="Ezra D."/>
            <person name="Gonzalez J."/>
            <person name="Henrissat B."/>
            <person name="Kuo A."/>
            <person name="Liang C."/>
            <person name="Lipzen A."/>
            <person name="Lutzoni F."/>
            <person name="Magnuson J."/>
            <person name="Mondo S."/>
            <person name="Nolan M."/>
            <person name="Ohm R."/>
            <person name="Pangilinan J."/>
            <person name="Park H.-J."/>
            <person name="Ramirez L."/>
            <person name="Alfaro M."/>
            <person name="Sun H."/>
            <person name="Tritt A."/>
            <person name="Yoshinaga Y."/>
            <person name="Zwiers L.-H."/>
            <person name="Turgeon B."/>
            <person name="Goodwin S."/>
            <person name="Spatafora J."/>
            <person name="Crous P."/>
            <person name="Grigoriev I."/>
        </authorList>
    </citation>
    <scope>NUCLEOTIDE SEQUENCE</scope>
    <source>
        <strain evidence="8">ATCC 16933</strain>
    </source>
</reference>
<proteinExistence type="inferred from homology"/>
<evidence type="ECO:0000313" key="8">
    <source>
        <dbReference type="EMBL" id="KAF2461457.1"/>
    </source>
</evidence>
<gene>
    <name evidence="8" type="ORF">BDY21DRAFT_278097</name>
</gene>
<feature type="compositionally biased region" description="Acidic residues" evidence="7">
    <location>
        <begin position="195"/>
        <end position="222"/>
    </location>
</feature>
<keyword evidence="9" id="KW-1185">Reference proteome</keyword>
<protein>
    <submittedName>
        <fullName evidence="8">U3 small nucleolar ribonucleoprotein complex, subunit Mpp10</fullName>
    </submittedName>
</protein>